<protein>
    <recommendedName>
        <fullName evidence="4">F-box domain-containing protein</fullName>
    </recommendedName>
</protein>
<dbReference type="EMBL" id="MU005765">
    <property type="protein sequence ID" value="KAF2714223.1"/>
    <property type="molecule type" value="Genomic_DNA"/>
</dbReference>
<evidence type="ECO:0008006" key="4">
    <source>
        <dbReference type="Google" id="ProtNLM"/>
    </source>
</evidence>
<evidence type="ECO:0000313" key="3">
    <source>
        <dbReference type="Proteomes" id="UP000799428"/>
    </source>
</evidence>
<feature type="compositionally biased region" description="Basic residues" evidence="1">
    <location>
        <begin position="1"/>
        <end position="18"/>
    </location>
</feature>
<proteinExistence type="predicted"/>
<feature type="region of interest" description="Disordered" evidence="1">
    <location>
        <begin position="1"/>
        <end position="35"/>
    </location>
</feature>
<feature type="region of interest" description="Disordered" evidence="1">
    <location>
        <begin position="75"/>
        <end position="98"/>
    </location>
</feature>
<sequence length="291" mass="33774">MARAGKKARAPPQSKKRVRDQGEEEAQAPATAPAKRLRKEDIFPFLELPAELQNRIYELAIEITASSWPVIRDSKAEKRERKRASKSSSSSDSASESPALPRLPFLGLTQTCTKIRVEFRGWWMENHRIPLCTLDRYLSTFYPLPPLKNRHRFQAYVKTAGQLKVWLRQSEFENKDILRLLKLKVRLPNYTIIFQHGFDVKASEARGLSELINNKNPVWLRWIRSRIITQVRTTTGRRRNDLDIVVRAQHAPAWMHALVPYAEPRPETSRLAKELGIDQLSHWTPRFAVCY</sequence>
<organism evidence="2 3">
    <name type="scientific">Pleomassaria siparia CBS 279.74</name>
    <dbReference type="NCBI Taxonomy" id="1314801"/>
    <lineage>
        <taxon>Eukaryota</taxon>
        <taxon>Fungi</taxon>
        <taxon>Dikarya</taxon>
        <taxon>Ascomycota</taxon>
        <taxon>Pezizomycotina</taxon>
        <taxon>Dothideomycetes</taxon>
        <taxon>Pleosporomycetidae</taxon>
        <taxon>Pleosporales</taxon>
        <taxon>Pleomassariaceae</taxon>
        <taxon>Pleomassaria</taxon>
    </lineage>
</organism>
<accession>A0A6G1KNK9</accession>
<dbReference type="InterPro" id="IPR038883">
    <property type="entry name" value="AN11006-like"/>
</dbReference>
<dbReference type="PANTHER" id="PTHR42085">
    <property type="entry name" value="F-BOX DOMAIN-CONTAINING PROTEIN"/>
    <property type="match status" value="1"/>
</dbReference>
<keyword evidence="3" id="KW-1185">Reference proteome</keyword>
<name>A0A6G1KNK9_9PLEO</name>
<dbReference type="OrthoDB" id="3801343at2759"/>
<gene>
    <name evidence="2" type="ORF">K504DRAFT_462651</name>
</gene>
<dbReference type="PANTHER" id="PTHR42085:SF1">
    <property type="entry name" value="F-BOX DOMAIN-CONTAINING PROTEIN"/>
    <property type="match status" value="1"/>
</dbReference>
<reference evidence="2" key="1">
    <citation type="journal article" date="2020" name="Stud. Mycol.">
        <title>101 Dothideomycetes genomes: a test case for predicting lifestyles and emergence of pathogens.</title>
        <authorList>
            <person name="Haridas S."/>
            <person name="Albert R."/>
            <person name="Binder M."/>
            <person name="Bloem J."/>
            <person name="Labutti K."/>
            <person name="Salamov A."/>
            <person name="Andreopoulos B."/>
            <person name="Baker S."/>
            <person name="Barry K."/>
            <person name="Bills G."/>
            <person name="Bluhm B."/>
            <person name="Cannon C."/>
            <person name="Castanera R."/>
            <person name="Culley D."/>
            <person name="Daum C."/>
            <person name="Ezra D."/>
            <person name="Gonzalez J."/>
            <person name="Henrissat B."/>
            <person name="Kuo A."/>
            <person name="Liang C."/>
            <person name="Lipzen A."/>
            <person name="Lutzoni F."/>
            <person name="Magnuson J."/>
            <person name="Mondo S."/>
            <person name="Nolan M."/>
            <person name="Ohm R."/>
            <person name="Pangilinan J."/>
            <person name="Park H.-J."/>
            <person name="Ramirez L."/>
            <person name="Alfaro M."/>
            <person name="Sun H."/>
            <person name="Tritt A."/>
            <person name="Yoshinaga Y."/>
            <person name="Zwiers L.-H."/>
            <person name="Turgeon B."/>
            <person name="Goodwin S."/>
            <person name="Spatafora J."/>
            <person name="Crous P."/>
            <person name="Grigoriev I."/>
        </authorList>
    </citation>
    <scope>NUCLEOTIDE SEQUENCE</scope>
    <source>
        <strain evidence="2">CBS 279.74</strain>
    </source>
</reference>
<dbReference type="AlphaFoldDB" id="A0A6G1KNK9"/>
<dbReference type="Proteomes" id="UP000799428">
    <property type="component" value="Unassembled WGS sequence"/>
</dbReference>
<feature type="compositionally biased region" description="Low complexity" evidence="1">
    <location>
        <begin position="86"/>
        <end position="97"/>
    </location>
</feature>
<evidence type="ECO:0000313" key="2">
    <source>
        <dbReference type="EMBL" id="KAF2714223.1"/>
    </source>
</evidence>
<evidence type="ECO:0000256" key="1">
    <source>
        <dbReference type="SAM" id="MobiDB-lite"/>
    </source>
</evidence>